<proteinExistence type="inferred from homology"/>
<evidence type="ECO:0000256" key="4">
    <source>
        <dbReference type="ARBA" id="ARBA00022729"/>
    </source>
</evidence>
<name>A0A3B0UW56_9ZZZZ</name>
<evidence type="ECO:0000256" key="2">
    <source>
        <dbReference type="ARBA" id="ARBA00005695"/>
    </source>
</evidence>
<dbReference type="CDD" id="cd13530">
    <property type="entry name" value="PBP2_peptides_like"/>
    <property type="match status" value="1"/>
</dbReference>
<dbReference type="Gene3D" id="3.90.76.10">
    <property type="entry name" value="Dipeptide-binding Protein, Domain 1"/>
    <property type="match status" value="1"/>
</dbReference>
<evidence type="ECO:0000259" key="5">
    <source>
        <dbReference type="SMART" id="SM00062"/>
    </source>
</evidence>
<dbReference type="PROSITE" id="PS51257">
    <property type="entry name" value="PROKAR_LIPOPROTEIN"/>
    <property type="match status" value="1"/>
</dbReference>
<dbReference type="SUPFAM" id="SSF53850">
    <property type="entry name" value="Periplasmic binding protein-like II"/>
    <property type="match status" value="2"/>
</dbReference>
<organism evidence="6">
    <name type="scientific">hydrothermal vent metagenome</name>
    <dbReference type="NCBI Taxonomy" id="652676"/>
    <lineage>
        <taxon>unclassified sequences</taxon>
        <taxon>metagenomes</taxon>
        <taxon>ecological metagenomes</taxon>
    </lineage>
</organism>
<dbReference type="PANTHER" id="PTHR30290">
    <property type="entry name" value="PERIPLASMIC BINDING COMPONENT OF ABC TRANSPORTER"/>
    <property type="match status" value="1"/>
</dbReference>
<dbReference type="SMART" id="SM00062">
    <property type="entry name" value="PBPb"/>
    <property type="match status" value="1"/>
</dbReference>
<dbReference type="GO" id="GO:0030313">
    <property type="term" value="C:cell envelope"/>
    <property type="evidence" value="ECO:0007669"/>
    <property type="project" value="UniProtKB-SubCell"/>
</dbReference>
<dbReference type="PANTHER" id="PTHR30290:SF10">
    <property type="entry name" value="PERIPLASMIC OLIGOPEPTIDE-BINDING PROTEIN-RELATED"/>
    <property type="match status" value="1"/>
</dbReference>
<evidence type="ECO:0000256" key="3">
    <source>
        <dbReference type="ARBA" id="ARBA00022448"/>
    </source>
</evidence>
<dbReference type="GO" id="GO:0015833">
    <property type="term" value="P:peptide transport"/>
    <property type="evidence" value="ECO:0007669"/>
    <property type="project" value="TreeGrafter"/>
</dbReference>
<comment type="similarity">
    <text evidence="2">Belongs to the bacterial solute-binding protein 5 family.</text>
</comment>
<dbReference type="Pfam" id="PF00497">
    <property type="entry name" value="SBP_bac_3"/>
    <property type="match status" value="1"/>
</dbReference>
<dbReference type="InterPro" id="IPR001638">
    <property type="entry name" value="Solute-binding_3/MltF_N"/>
</dbReference>
<dbReference type="EMBL" id="UOEU01000074">
    <property type="protein sequence ID" value="VAW30642.1"/>
    <property type="molecule type" value="Genomic_DNA"/>
</dbReference>
<feature type="non-terminal residue" evidence="6">
    <location>
        <position position="595"/>
    </location>
</feature>
<feature type="domain" description="Solute-binding protein family 3/N-terminal" evidence="5">
    <location>
        <begin position="50"/>
        <end position="282"/>
    </location>
</feature>
<reference evidence="6" key="1">
    <citation type="submission" date="2018-06" db="EMBL/GenBank/DDBJ databases">
        <authorList>
            <person name="Zhirakovskaya E."/>
        </authorList>
    </citation>
    <scope>NUCLEOTIDE SEQUENCE</scope>
</reference>
<protein>
    <recommendedName>
        <fullName evidence="5">Solute-binding protein family 3/N-terminal domain-containing protein</fullName>
    </recommendedName>
</protein>
<gene>
    <name evidence="6" type="ORF">MNBD_CHLOROFLEXI01-82</name>
</gene>
<keyword evidence="4" id="KW-0732">Signal</keyword>
<comment type="subcellular location">
    <subcellularLocation>
        <location evidence="1">Cell envelope</location>
    </subcellularLocation>
</comment>
<sequence>MKRNLFLPVIILLLVACVQSGDETAVPPIPSTSTPAPTTEALAPASQQDFIVIATDAPLPPFTQFDKFGDLDGFDSRLMENIAVEANLDYEFVVTPAEGVLENLAANPGRDFNAAMSRLVIPQEPIEGIVYTRPYLEVGQVIVVLADEERFTNYQDLQAGMSIGVVQNSEAERVARALVGVNEADLRNGYSNSVEALQALVDEALTAVITDSYVADFFSQTYSDQIKIVGGNGRDGWISRKAYGIALAATDTDLLDRLNRAIMAVQDAGHIDRLTVAWLLPADSLTPGEPRIVASPNEIVIGIVGDLSDLDPANSTSNLISWEIKINTMSGLYAFDSENVLKPLLATSQPAISEDKLEYTVSLRRGLRFPDGSEFTADDVKWSIERARSLGNFLVNAYLKDSNEDGFADADAVQVIDQFTVKLVLQEPDATFLSLLATPPYFPISNECYSEAQDNLSNCGGLGPYTIVSWTPGEQMRLRANPEWPGRPIPAFENIQIRFQDDTVVMRRSLEQFQSIDIAWTGLPYSDFTALQNSDANGDGLPDYKTWTGPAAFKSYIIFNQEQEPWDSAKVRQAFALSIDRTALAEGVFGGSRLP</sequence>
<dbReference type="Gene3D" id="3.10.105.10">
    <property type="entry name" value="Dipeptide-binding Protein, Domain 3"/>
    <property type="match status" value="1"/>
</dbReference>
<dbReference type="GO" id="GO:1904680">
    <property type="term" value="F:peptide transmembrane transporter activity"/>
    <property type="evidence" value="ECO:0007669"/>
    <property type="project" value="TreeGrafter"/>
</dbReference>
<evidence type="ECO:0000313" key="6">
    <source>
        <dbReference type="EMBL" id="VAW30642.1"/>
    </source>
</evidence>
<keyword evidence="3" id="KW-0813">Transport</keyword>
<dbReference type="AlphaFoldDB" id="A0A3B0UW56"/>
<dbReference type="InterPro" id="IPR000914">
    <property type="entry name" value="SBP_5_dom"/>
</dbReference>
<dbReference type="InterPro" id="IPR039424">
    <property type="entry name" value="SBP_5"/>
</dbReference>
<dbReference type="Gene3D" id="3.40.190.10">
    <property type="entry name" value="Periplasmic binding protein-like II"/>
    <property type="match status" value="3"/>
</dbReference>
<accession>A0A3B0UW56</accession>
<evidence type="ECO:0000256" key="1">
    <source>
        <dbReference type="ARBA" id="ARBA00004196"/>
    </source>
</evidence>
<dbReference type="Pfam" id="PF00496">
    <property type="entry name" value="SBP_bac_5"/>
    <property type="match status" value="1"/>
</dbReference>